<dbReference type="Proteomes" id="UP000008370">
    <property type="component" value="Unassembled WGS sequence"/>
</dbReference>
<dbReference type="InterPro" id="IPR011989">
    <property type="entry name" value="ARM-like"/>
</dbReference>
<evidence type="ECO:0000313" key="1">
    <source>
        <dbReference type="EMBL" id="EKM53193.1"/>
    </source>
</evidence>
<name>K5VNZ2_PHACS</name>
<dbReference type="EMBL" id="JH930474">
    <property type="protein sequence ID" value="EKM53193.1"/>
    <property type="molecule type" value="Genomic_DNA"/>
</dbReference>
<dbReference type="RefSeq" id="XP_007397618.1">
    <property type="nucleotide sequence ID" value="XM_007397556.1"/>
</dbReference>
<accession>K5VNZ2</accession>
<dbReference type="InParanoid" id="K5VNZ2"/>
<dbReference type="GeneID" id="18919631"/>
<dbReference type="AlphaFoldDB" id="K5VNZ2"/>
<dbReference type="HOGENOM" id="CLU_900490_0_0_1"/>
<dbReference type="KEGG" id="pco:PHACADRAFT_30227"/>
<organism evidence="1 2">
    <name type="scientific">Phanerochaete carnosa (strain HHB-10118-sp)</name>
    <name type="common">White-rot fungus</name>
    <name type="synonym">Peniophora carnosa</name>
    <dbReference type="NCBI Taxonomy" id="650164"/>
    <lineage>
        <taxon>Eukaryota</taxon>
        <taxon>Fungi</taxon>
        <taxon>Dikarya</taxon>
        <taxon>Basidiomycota</taxon>
        <taxon>Agaricomycotina</taxon>
        <taxon>Agaricomycetes</taxon>
        <taxon>Polyporales</taxon>
        <taxon>Phanerochaetaceae</taxon>
        <taxon>Phanerochaete</taxon>
    </lineage>
</organism>
<evidence type="ECO:0000313" key="2">
    <source>
        <dbReference type="Proteomes" id="UP000008370"/>
    </source>
</evidence>
<proteinExistence type="predicted"/>
<sequence>MSFLSPPPTPPWLVEAQRACQLIRQEYLSEKKRRRHLKTILDFVDSYIHWVLTSHSGVGPLGPVLECALDYGNEGDRMDLVQHLKGWYATLAQRREHKMLVMKILHLCPPARPLIFRELQRYGVVPLLLNYEAMSVLLSTFDNHANEEERAILVCGMYGRVACAAADLVDVQRGEGSEKAHIRGLSQIMQECYHPGKVYLILGAARSNLLTIFCNPNPTVPSSAMFHRALLEYLQALDTLPNKQVAETFRRDIVQKHRCLQHMEFLTFSPEGSRVVGEINAIVQRSTDIVPLPIGIVPPTPYAMPGLSQ</sequence>
<dbReference type="InterPro" id="IPR016024">
    <property type="entry name" value="ARM-type_fold"/>
</dbReference>
<gene>
    <name evidence="1" type="ORF">PHACADRAFT_30227</name>
</gene>
<dbReference type="Gene3D" id="1.25.10.10">
    <property type="entry name" value="Leucine-rich Repeat Variant"/>
    <property type="match status" value="1"/>
</dbReference>
<reference evidence="1 2" key="1">
    <citation type="journal article" date="2012" name="BMC Genomics">
        <title>Comparative genomics of the white-rot fungi, Phanerochaete carnosa and P. chrysosporium, to elucidate the genetic basis of the distinct wood types they colonize.</title>
        <authorList>
            <person name="Suzuki H."/>
            <person name="MacDonald J."/>
            <person name="Syed K."/>
            <person name="Salamov A."/>
            <person name="Hori C."/>
            <person name="Aerts A."/>
            <person name="Henrissat B."/>
            <person name="Wiebenga A."/>
            <person name="vanKuyk P.A."/>
            <person name="Barry K."/>
            <person name="Lindquist E."/>
            <person name="LaButti K."/>
            <person name="Lapidus A."/>
            <person name="Lucas S."/>
            <person name="Coutinho P."/>
            <person name="Gong Y."/>
            <person name="Samejima M."/>
            <person name="Mahadevan R."/>
            <person name="Abou-Zaid M."/>
            <person name="de Vries R.P."/>
            <person name="Igarashi K."/>
            <person name="Yadav J.S."/>
            <person name="Grigoriev I.V."/>
            <person name="Master E.R."/>
        </authorList>
    </citation>
    <scope>NUCLEOTIDE SEQUENCE [LARGE SCALE GENOMIC DNA]</scope>
    <source>
        <strain evidence="1 2">HHB-10118-sp</strain>
    </source>
</reference>
<dbReference type="SUPFAM" id="SSF48371">
    <property type="entry name" value="ARM repeat"/>
    <property type="match status" value="1"/>
</dbReference>
<dbReference type="OrthoDB" id="497380at2759"/>
<dbReference type="STRING" id="650164.K5VNZ2"/>
<keyword evidence="2" id="KW-1185">Reference proteome</keyword>
<protein>
    <submittedName>
        <fullName evidence="1">Uncharacterized protein</fullName>
    </submittedName>
</protein>